<proteinExistence type="predicted"/>
<dbReference type="AlphaFoldDB" id="A0A812KD78"/>
<gene>
    <name evidence="2" type="ORF">SPIL2461_LOCUS2934</name>
</gene>
<keyword evidence="3" id="KW-1185">Reference proteome</keyword>
<dbReference type="OrthoDB" id="428816at2759"/>
<feature type="region of interest" description="Disordered" evidence="1">
    <location>
        <begin position="487"/>
        <end position="511"/>
    </location>
</feature>
<sequence length="622" mass="68063">MLCAQHRNGNVVERITKLLGILPGCYCVAKVCSKGKQFKDLKEAVRKQLQRDLVVMEAEPPGLQAEWSAAREQAKLFLTLMLQGFADDSSSARRGVTSRVNAFVEFFSGPWTGPMGRHAWSGVAVQLQLVTWKVLARSLTLVTDVMQSLPAFGLLPRDAYGGVDALRWARDTYNQRKKALNLSRRHPAHVILDMTNEWGSKLWLGGSVAGRDANLLLKNNIGAVWAACSSVEPGDTAAVKVLHYLAGTGVVHGAPDFDMVMSFVDTVLSSLYRGCAPSETKIALKPKSFNALKPKSKTRPRPRARDPSHSDVGATDATESAFEVLSSEGEKEMVEIEVPVATEDEGFFTEATDGVWPETSDGDYELVSENALNNFNPESPPMTPRANWTEEDFARLSNVMADLQSLNQKLLAFVPDEPEDAEEVSVEAAEAEPATRAFGQVTLEGPGAKVAASGQVYEVSLSPTEEEPSAAGLDQAVPAFGQVETVDVQEEKEEGSKPDGGGGGGNVDEPDELQKTIQAIQELRESDDKEALSRLFSLLESQKVQQQAILSRMQSRQQQEDAKEEIMAAVCNRDLPKLRLLLQQVSDSAVVSMRDEEGMTLCHHAVRLGMYDPQNHVVTRWR</sequence>
<organism evidence="2 3">
    <name type="scientific">Symbiodinium pilosum</name>
    <name type="common">Dinoflagellate</name>
    <dbReference type="NCBI Taxonomy" id="2952"/>
    <lineage>
        <taxon>Eukaryota</taxon>
        <taxon>Sar</taxon>
        <taxon>Alveolata</taxon>
        <taxon>Dinophyceae</taxon>
        <taxon>Suessiales</taxon>
        <taxon>Symbiodiniaceae</taxon>
        <taxon>Symbiodinium</taxon>
    </lineage>
</organism>
<accession>A0A812KD78</accession>
<evidence type="ECO:0000313" key="2">
    <source>
        <dbReference type="EMBL" id="CAE7221410.1"/>
    </source>
</evidence>
<name>A0A812KD78_SYMPI</name>
<reference evidence="2" key="1">
    <citation type="submission" date="2021-02" db="EMBL/GenBank/DDBJ databases">
        <authorList>
            <person name="Dougan E. K."/>
            <person name="Rhodes N."/>
            <person name="Thang M."/>
            <person name="Chan C."/>
        </authorList>
    </citation>
    <scope>NUCLEOTIDE SEQUENCE</scope>
</reference>
<protein>
    <submittedName>
        <fullName evidence="2">Uncharacterized protein</fullName>
    </submittedName>
</protein>
<evidence type="ECO:0000256" key="1">
    <source>
        <dbReference type="SAM" id="MobiDB-lite"/>
    </source>
</evidence>
<feature type="region of interest" description="Disordered" evidence="1">
    <location>
        <begin position="287"/>
        <end position="317"/>
    </location>
</feature>
<evidence type="ECO:0000313" key="3">
    <source>
        <dbReference type="Proteomes" id="UP000649617"/>
    </source>
</evidence>
<comment type="caution">
    <text evidence="2">The sequence shown here is derived from an EMBL/GenBank/DDBJ whole genome shotgun (WGS) entry which is preliminary data.</text>
</comment>
<dbReference type="Proteomes" id="UP000649617">
    <property type="component" value="Unassembled WGS sequence"/>
</dbReference>
<dbReference type="InterPro" id="IPR036770">
    <property type="entry name" value="Ankyrin_rpt-contain_sf"/>
</dbReference>
<dbReference type="EMBL" id="CAJNIZ010003336">
    <property type="protein sequence ID" value="CAE7221410.1"/>
    <property type="molecule type" value="Genomic_DNA"/>
</dbReference>
<dbReference type="Gene3D" id="1.25.40.20">
    <property type="entry name" value="Ankyrin repeat-containing domain"/>
    <property type="match status" value="1"/>
</dbReference>